<dbReference type="AlphaFoldDB" id="T1IJ48"/>
<dbReference type="EMBL" id="JH430223">
    <property type="status" value="NOT_ANNOTATED_CDS"/>
    <property type="molecule type" value="Genomic_DNA"/>
</dbReference>
<evidence type="ECO:0000313" key="2">
    <source>
        <dbReference type="Proteomes" id="UP000014500"/>
    </source>
</evidence>
<protein>
    <submittedName>
        <fullName evidence="1">Uncharacterized protein</fullName>
    </submittedName>
</protein>
<organism evidence="1 2">
    <name type="scientific">Strigamia maritima</name>
    <name type="common">European centipede</name>
    <name type="synonym">Geophilus maritimus</name>
    <dbReference type="NCBI Taxonomy" id="126957"/>
    <lineage>
        <taxon>Eukaryota</taxon>
        <taxon>Metazoa</taxon>
        <taxon>Ecdysozoa</taxon>
        <taxon>Arthropoda</taxon>
        <taxon>Myriapoda</taxon>
        <taxon>Chilopoda</taxon>
        <taxon>Pleurostigmophora</taxon>
        <taxon>Geophilomorpha</taxon>
        <taxon>Linotaeniidae</taxon>
        <taxon>Strigamia</taxon>
    </lineage>
</organism>
<proteinExistence type="predicted"/>
<dbReference type="EnsemblMetazoa" id="SMAR000905-RA">
    <property type="protein sequence ID" value="SMAR000905-PA"/>
    <property type="gene ID" value="SMAR000905"/>
</dbReference>
<sequence>MEKTLKICVKRSKYAYCLCLNDYEEKGDARILKCSTLNNFLHQMAEQHIPIYSYFVSPSIDHTVGAPTVIEDCIYRVLHYTCNLQGNSVHRLSNMLQMGMGNSHIHPPAESLQHVLPSLQ</sequence>
<dbReference type="HOGENOM" id="CLU_2052535_0_0_1"/>
<name>T1IJ48_STRMM</name>
<keyword evidence="2" id="KW-1185">Reference proteome</keyword>
<evidence type="ECO:0000313" key="1">
    <source>
        <dbReference type="EnsemblMetazoa" id="SMAR000905-PA"/>
    </source>
</evidence>
<reference evidence="2" key="1">
    <citation type="submission" date="2011-05" db="EMBL/GenBank/DDBJ databases">
        <authorList>
            <person name="Richards S.R."/>
            <person name="Qu J."/>
            <person name="Jiang H."/>
            <person name="Jhangiani S.N."/>
            <person name="Agravi P."/>
            <person name="Goodspeed R."/>
            <person name="Gross S."/>
            <person name="Mandapat C."/>
            <person name="Jackson L."/>
            <person name="Mathew T."/>
            <person name="Pu L."/>
            <person name="Thornton R."/>
            <person name="Saada N."/>
            <person name="Wilczek-Boney K.B."/>
            <person name="Lee S."/>
            <person name="Kovar C."/>
            <person name="Wu Y."/>
            <person name="Scherer S.E."/>
            <person name="Worley K.C."/>
            <person name="Muzny D.M."/>
            <person name="Gibbs R."/>
        </authorList>
    </citation>
    <scope>NUCLEOTIDE SEQUENCE</scope>
    <source>
        <strain evidence="2">Brora</strain>
    </source>
</reference>
<dbReference type="Proteomes" id="UP000014500">
    <property type="component" value="Unassembled WGS sequence"/>
</dbReference>
<accession>T1IJ48</accession>
<reference evidence="1" key="2">
    <citation type="submission" date="2015-02" db="UniProtKB">
        <authorList>
            <consortium name="EnsemblMetazoa"/>
        </authorList>
    </citation>
    <scope>IDENTIFICATION</scope>
</reference>